<dbReference type="GO" id="GO:0005829">
    <property type="term" value="C:cytosol"/>
    <property type="evidence" value="ECO:0007669"/>
    <property type="project" value="TreeGrafter"/>
</dbReference>
<dbReference type="GeneID" id="35602429"/>
<dbReference type="Gene3D" id="1.10.8.10">
    <property type="entry name" value="DNA helicase RuvA subunit, C-terminal domain"/>
    <property type="match status" value="1"/>
</dbReference>
<accession>A0A2D3V9K8</accession>
<dbReference type="InterPro" id="IPR055335">
    <property type="entry name" value="Ucp6/RUP1"/>
</dbReference>
<feature type="compositionally biased region" description="Basic and acidic residues" evidence="1">
    <location>
        <begin position="744"/>
        <end position="755"/>
    </location>
</feature>
<feature type="region of interest" description="Disordered" evidence="1">
    <location>
        <begin position="744"/>
        <end position="834"/>
    </location>
</feature>
<feature type="compositionally biased region" description="Acidic residues" evidence="1">
    <location>
        <begin position="777"/>
        <end position="786"/>
    </location>
</feature>
<sequence>MAKRPLITYSHGRKSASKRGRWVDLTTDDDDFISASIDMGFVPNTLSNDKLIPTRPTSQAAAMASEPSDESIGNVVAFTGCTPSVATRALRVKNNNVDAAMNAVLDNEDLEKLERDLGWNEGLMSNVQPFGASAAPTRGNSPVGSMQPNTQDEADHQMAAALAASQQETGVVTADGTNMIGPSNRNDPSNQWAMVLHGAQEVLGDAEIGKRVQEKDAVEPRLLKHLTDGDYTPNFLTICHEIPAAREALLLKSWVKDEYGYDEGWWRGQPIPTPTVVHVADGSSAATPTDKQEELIAELQRLMVFLGHSDRIYASTGGLTETKMIKEHNLSDGSLLELVLKSWTAAAANKNPAVSDMFTTKMGTNSKEGMDTPYMPVAEITVLSDQSSKKYLSELLDDLIWSQDLADDNYMERPADVLIINLKQADPEMKQLNVDVPASFYMDKYLEENLESSRILRRDMMQARHKLERVEAVEKKLTTWSFRDSKKAEKEAAKLEQGAKGKDQVGSKESAKVSHPVIGEDNAEIKVKDLFAHSIAHFSGENREEADASDTPLQPDLPEFPEIAAKLERVMLNIEFKLRELAVLKEKTRSMLSDLSKSTPSTKHQYTLRGVATKPSITYVLSAKPSPDVEMVGQAATKLVDVDDNTPAGMQWWRLAYESSGSNAAIRRTPAADYDVLRAVELEHTSALLVYASDRAIAPIPDSFSDIPEPLKQFITRDNHQANLELTAARRPNPDFTYFDQVRDSIEPPDSRRGSDSSLNVNGRPSPSPPSPPVDEIFLDPPEEDSAGVVEMAQTEHSKPLTLGDTAMGGLSESQGAGAEGGEHVEDADIKMAE</sequence>
<dbReference type="Proteomes" id="UP000225277">
    <property type="component" value="Unassembled WGS sequence"/>
</dbReference>
<proteinExistence type="predicted"/>
<organism evidence="2 3">
    <name type="scientific">Ramularia collo-cygni</name>
    <dbReference type="NCBI Taxonomy" id="112498"/>
    <lineage>
        <taxon>Eukaryota</taxon>
        <taxon>Fungi</taxon>
        <taxon>Dikarya</taxon>
        <taxon>Ascomycota</taxon>
        <taxon>Pezizomycotina</taxon>
        <taxon>Dothideomycetes</taxon>
        <taxon>Dothideomycetidae</taxon>
        <taxon>Mycosphaerellales</taxon>
        <taxon>Mycosphaerellaceae</taxon>
        <taxon>Ramularia</taxon>
    </lineage>
</organism>
<evidence type="ECO:0000313" key="3">
    <source>
        <dbReference type="Proteomes" id="UP000225277"/>
    </source>
</evidence>
<dbReference type="STRING" id="112498.A0A2D3V9K8"/>
<dbReference type="GO" id="GO:0005634">
    <property type="term" value="C:nucleus"/>
    <property type="evidence" value="ECO:0007669"/>
    <property type="project" value="TreeGrafter"/>
</dbReference>
<dbReference type="PANTHER" id="PTHR39597">
    <property type="entry name" value="UBA DOMAIN-CONTAINING PROTEIN RUP1"/>
    <property type="match status" value="1"/>
</dbReference>
<protein>
    <recommendedName>
        <fullName evidence="4">Ubiquitin interaction motif protein</fullName>
    </recommendedName>
</protein>
<feature type="compositionally biased region" description="Basic and acidic residues" evidence="1">
    <location>
        <begin position="491"/>
        <end position="512"/>
    </location>
</feature>
<evidence type="ECO:0008006" key="4">
    <source>
        <dbReference type="Google" id="ProtNLM"/>
    </source>
</evidence>
<feature type="region of interest" description="Disordered" evidence="1">
    <location>
        <begin position="491"/>
        <end position="514"/>
    </location>
</feature>
<evidence type="ECO:0000256" key="1">
    <source>
        <dbReference type="SAM" id="MobiDB-lite"/>
    </source>
</evidence>
<gene>
    <name evidence="2" type="ORF">RCC_07310</name>
</gene>
<feature type="compositionally biased region" description="Basic and acidic residues" evidence="1">
    <location>
        <begin position="821"/>
        <end position="834"/>
    </location>
</feature>
<dbReference type="PANTHER" id="PTHR39597:SF1">
    <property type="entry name" value="UBA DOMAIN-CONTAINING PROTEIN RUP1"/>
    <property type="match status" value="1"/>
</dbReference>
<keyword evidence="3" id="KW-1185">Reference proteome</keyword>
<dbReference type="OrthoDB" id="4489171at2759"/>
<dbReference type="RefSeq" id="XP_023628336.1">
    <property type="nucleotide sequence ID" value="XM_023772568.1"/>
</dbReference>
<dbReference type="EMBL" id="FJUY01000011">
    <property type="protein sequence ID" value="CZT21447.1"/>
    <property type="molecule type" value="Genomic_DNA"/>
</dbReference>
<name>A0A2D3V9K8_9PEZI</name>
<evidence type="ECO:0000313" key="2">
    <source>
        <dbReference type="EMBL" id="CZT21447.1"/>
    </source>
</evidence>
<dbReference type="GO" id="GO:0016579">
    <property type="term" value="P:protein deubiquitination"/>
    <property type="evidence" value="ECO:0007669"/>
    <property type="project" value="TreeGrafter"/>
</dbReference>
<reference evidence="2 3" key="1">
    <citation type="submission" date="2016-03" db="EMBL/GenBank/DDBJ databases">
        <authorList>
            <person name="Ploux O."/>
        </authorList>
    </citation>
    <scope>NUCLEOTIDE SEQUENCE [LARGE SCALE GENOMIC DNA]</scope>
    <source>
        <strain evidence="2 3">URUG2</strain>
    </source>
</reference>
<dbReference type="AlphaFoldDB" id="A0A2D3V9K8"/>
<dbReference type="Pfam" id="PF14555">
    <property type="entry name" value="UBA_4"/>
    <property type="match status" value="1"/>
</dbReference>